<dbReference type="AlphaFoldDB" id="A0A7Y6DXW2"/>
<keyword evidence="1" id="KW-0732">Signal</keyword>
<keyword evidence="3" id="KW-1185">Reference proteome</keyword>
<comment type="caution">
    <text evidence="2">The sequence shown here is derived from an EMBL/GenBank/DDBJ whole genome shotgun (WGS) entry which is preliminary data.</text>
</comment>
<dbReference type="Proteomes" id="UP000565724">
    <property type="component" value="Unassembled WGS sequence"/>
</dbReference>
<name>A0A7Y6DXW2_9CELL</name>
<feature type="chain" id="PRO_5038577213" description="Lipoprotein" evidence="1">
    <location>
        <begin position="25"/>
        <end position="123"/>
    </location>
</feature>
<dbReference type="EMBL" id="JABMCI010000066">
    <property type="protein sequence ID" value="NUU18053.1"/>
    <property type="molecule type" value="Genomic_DNA"/>
</dbReference>
<evidence type="ECO:0000313" key="3">
    <source>
        <dbReference type="Proteomes" id="UP000565724"/>
    </source>
</evidence>
<protein>
    <recommendedName>
        <fullName evidence="4">Lipoprotein</fullName>
    </recommendedName>
</protein>
<feature type="signal peptide" evidence="1">
    <location>
        <begin position="1"/>
        <end position="24"/>
    </location>
</feature>
<reference evidence="2 3" key="1">
    <citation type="submission" date="2020-05" db="EMBL/GenBank/DDBJ databases">
        <title>Genome Sequencing of Type Strains.</title>
        <authorList>
            <person name="Lemaire J.F."/>
            <person name="Inderbitzin P."/>
            <person name="Gregorio O.A."/>
            <person name="Collins S.B."/>
            <person name="Wespe N."/>
            <person name="Knight-Connoni V."/>
        </authorList>
    </citation>
    <scope>NUCLEOTIDE SEQUENCE [LARGE SCALE GENOMIC DNA]</scope>
    <source>
        <strain evidence="2 3">ATCC 25174</strain>
    </source>
</reference>
<gene>
    <name evidence="2" type="ORF">HP550_12425</name>
</gene>
<sequence>MTGSVRGRGGALAALLVGTALVLAGCGPSDDEGDAVEHPEGSRALVLNQPTAIGDYRVVASNVTEDEAGIDVVGDGPAEGDRVALGDEATIGGFTFTLVDIVLDGKDSAPGGSGTTVWILPAD</sequence>
<evidence type="ECO:0000256" key="1">
    <source>
        <dbReference type="SAM" id="SignalP"/>
    </source>
</evidence>
<dbReference type="RefSeq" id="WP_175348002.1">
    <property type="nucleotide sequence ID" value="NZ_JABMCI010000066.1"/>
</dbReference>
<accession>A0A7Y6DXW2</accession>
<evidence type="ECO:0000313" key="2">
    <source>
        <dbReference type="EMBL" id="NUU18053.1"/>
    </source>
</evidence>
<organism evidence="2 3">
    <name type="scientific">Cellulomonas humilata</name>
    <dbReference type="NCBI Taxonomy" id="144055"/>
    <lineage>
        <taxon>Bacteria</taxon>
        <taxon>Bacillati</taxon>
        <taxon>Actinomycetota</taxon>
        <taxon>Actinomycetes</taxon>
        <taxon>Micrococcales</taxon>
        <taxon>Cellulomonadaceae</taxon>
        <taxon>Cellulomonas</taxon>
    </lineage>
</organism>
<dbReference type="PROSITE" id="PS51257">
    <property type="entry name" value="PROKAR_LIPOPROTEIN"/>
    <property type="match status" value="1"/>
</dbReference>
<evidence type="ECO:0008006" key="4">
    <source>
        <dbReference type="Google" id="ProtNLM"/>
    </source>
</evidence>
<proteinExistence type="predicted"/>